<dbReference type="GO" id="GO:0003743">
    <property type="term" value="F:translation initiation factor activity"/>
    <property type="evidence" value="ECO:0007669"/>
    <property type="project" value="UniProtKB-UniRule"/>
</dbReference>
<evidence type="ECO:0000256" key="3">
    <source>
        <dbReference type="ARBA" id="ARBA00022917"/>
    </source>
</evidence>
<dbReference type="Gene3D" id="3.30.110.10">
    <property type="entry name" value="Translation initiation factor 3 (IF-3), C-terminal domain"/>
    <property type="match status" value="1"/>
</dbReference>
<dbReference type="InterPro" id="IPR001288">
    <property type="entry name" value="Translation_initiation_fac_3"/>
</dbReference>
<dbReference type="InterPro" id="IPR036788">
    <property type="entry name" value="T_IF-3_C_sf"/>
</dbReference>
<comment type="caution">
    <text evidence="7">The sequence shown here is derived from an EMBL/GenBank/DDBJ whole genome shotgun (WGS) entry which is preliminary data.</text>
</comment>
<dbReference type="SUPFAM" id="SSF54364">
    <property type="entry name" value="Translation initiation factor IF3, N-terminal domain"/>
    <property type="match status" value="1"/>
</dbReference>
<comment type="similarity">
    <text evidence="1">Belongs to the IF-3 family.</text>
</comment>
<evidence type="ECO:0000313" key="7">
    <source>
        <dbReference type="EMBL" id="MCA9308542.1"/>
    </source>
</evidence>
<dbReference type="AlphaFoldDB" id="A0A955EC31"/>
<evidence type="ECO:0000259" key="6">
    <source>
        <dbReference type="Pfam" id="PF05198"/>
    </source>
</evidence>
<feature type="domain" description="Translation initiation factor 3 N-terminal" evidence="6">
    <location>
        <begin position="7"/>
        <end position="74"/>
    </location>
</feature>
<protein>
    <recommendedName>
        <fullName evidence="4">Translation initiation factor IF-3</fullName>
    </recommendedName>
</protein>
<dbReference type="NCBIfam" id="TIGR00168">
    <property type="entry name" value="infC"/>
    <property type="match status" value="1"/>
</dbReference>
<name>A0A955EC31_UNCKA</name>
<feature type="domain" description="Translation initiation factor 3 C-terminal" evidence="5">
    <location>
        <begin position="84"/>
        <end position="164"/>
    </location>
</feature>
<evidence type="ECO:0000313" key="8">
    <source>
        <dbReference type="Proteomes" id="UP000740557"/>
    </source>
</evidence>
<evidence type="ECO:0000259" key="5">
    <source>
        <dbReference type="Pfam" id="PF00707"/>
    </source>
</evidence>
<organism evidence="7 8">
    <name type="scientific">candidate division WWE3 bacterium</name>
    <dbReference type="NCBI Taxonomy" id="2053526"/>
    <lineage>
        <taxon>Bacteria</taxon>
        <taxon>Katanobacteria</taxon>
    </lineage>
</organism>
<evidence type="ECO:0000256" key="2">
    <source>
        <dbReference type="ARBA" id="ARBA00022540"/>
    </source>
</evidence>
<evidence type="ECO:0000256" key="1">
    <source>
        <dbReference type="ARBA" id="ARBA00005439"/>
    </source>
</evidence>
<dbReference type="InterPro" id="IPR019815">
    <property type="entry name" value="Translation_initiation_fac_3_C"/>
</dbReference>
<dbReference type="GO" id="GO:0005829">
    <property type="term" value="C:cytosol"/>
    <property type="evidence" value="ECO:0007669"/>
    <property type="project" value="TreeGrafter"/>
</dbReference>
<dbReference type="GO" id="GO:0032790">
    <property type="term" value="P:ribosome disassembly"/>
    <property type="evidence" value="ECO:0007669"/>
    <property type="project" value="TreeGrafter"/>
</dbReference>
<dbReference type="Gene3D" id="3.10.20.80">
    <property type="entry name" value="Translation initiation factor 3 (IF-3), N-terminal domain"/>
    <property type="match status" value="1"/>
</dbReference>
<gene>
    <name evidence="7" type="primary">infC</name>
    <name evidence="7" type="ORF">KC980_03445</name>
</gene>
<dbReference type="Pfam" id="PF00707">
    <property type="entry name" value="IF3_C"/>
    <property type="match status" value="1"/>
</dbReference>
<dbReference type="SUPFAM" id="SSF55200">
    <property type="entry name" value="Translation initiation factor IF3, C-terminal domain"/>
    <property type="match status" value="1"/>
</dbReference>
<dbReference type="Pfam" id="PF05198">
    <property type="entry name" value="IF3_N"/>
    <property type="match status" value="1"/>
</dbReference>
<keyword evidence="3" id="KW-0648">Protein biosynthesis</keyword>
<reference evidence="7" key="1">
    <citation type="submission" date="2020-04" db="EMBL/GenBank/DDBJ databases">
        <authorList>
            <person name="Zhang T."/>
        </authorList>
    </citation>
    <scope>NUCLEOTIDE SEQUENCE</scope>
    <source>
        <strain evidence="7">HKST-UBA79</strain>
    </source>
</reference>
<dbReference type="GO" id="GO:0016020">
    <property type="term" value="C:membrane"/>
    <property type="evidence" value="ECO:0007669"/>
    <property type="project" value="TreeGrafter"/>
</dbReference>
<evidence type="ECO:0000256" key="4">
    <source>
        <dbReference type="NCBIfam" id="TIGR00168"/>
    </source>
</evidence>
<keyword evidence="2 7" id="KW-0396">Initiation factor</keyword>
<dbReference type="Proteomes" id="UP000740557">
    <property type="component" value="Unassembled WGS sequence"/>
</dbReference>
<dbReference type="InterPro" id="IPR036787">
    <property type="entry name" value="T_IF-3_N_sf"/>
</dbReference>
<dbReference type="InterPro" id="IPR019814">
    <property type="entry name" value="Translation_initiation_fac_3_N"/>
</dbReference>
<dbReference type="EMBL" id="JAGQNX010000104">
    <property type="protein sequence ID" value="MCA9308542.1"/>
    <property type="molecule type" value="Genomic_DNA"/>
</dbReference>
<sequence length="168" mass="19033">MREQHYVNNKIRFSQVRVITDSGENLGIISTKDALREAQNREKDLVVISAKANPPVAKILDYAKFLYETNKKASATKAKAKQSQQKELRFGPSVGEGDLKSYIKRAKEFIGEGNRVKITVKMKGRENQYPQIATDKIKYMANELVELAKLDGEPKRNGSQIIGFFIKK</sequence>
<dbReference type="GO" id="GO:0043022">
    <property type="term" value="F:ribosome binding"/>
    <property type="evidence" value="ECO:0007669"/>
    <property type="project" value="TreeGrafter"/>
</dbReference>
<accession>A0A955EC31</accession>
<dbReference type="PANTHER" id="PTHR10938">
    <property type="entry name" value="TRANSLATION INITIATION FACTOR IF-3"/>
    <property type="match status" value="1"/>
</dbReference>
<reference evidence="7" key="2">
    <citation type="journal article" date="2021" name="Microbiome">
        <title>Successional dynamics and alternative stable states in a saline activated sludge microbial community over 9 years.</title>
        <authorList>
            <person name="Wang Y."/>
            <person name="Ye J."/>
            <person name="Ju F."/>
            <person name="Liu L."/>
            <person name="Boyd J.A."/>
            <person name="Deng Y."/>
            <person name="Parks D.H."/>
            <person name="Jiang X."/>
            <person name="Yin X."/>
            <person name="Woodcroft B.J."/>
            <person name="Tyson G.W."/>
            <person name="Hugenholtz P."/>
            <person name="Polz M.F."/>
            <person name="Zhang T."/>
        </authorList>
    </citation>
    <scope>NUCLEOTIDE SEQUENCE</scope>
    <source>
        <strain evidence="7">HKST-UBA79</strain>
    </source>
</reference>
<proteinExistence type="inferred from homology"/>
<dbReference type="PANTHER" id="PTHR10938:SF0">
    <property type="entry name" value="TRANSLATION INITIATION FACTOR IF-3, MITOCHONDRIAL"/>
    <property type="match status" value="1"/>
</dbReference>